<comment type="caution">
    <text evidence="10">The sequence shown here is derived from an EMBL/GenBank/DDBJ whole genome shotgun (WGS) entry which is preliminary data.</text>
</comment>
<dbReference type="PANTHER" id="PTHR21661">
    <property type="entry name" value="EPOXIDE HYDROLASE 1-RELATED"/>
    <property type="match status" value="1"/>
</dbReference>
<comment type="catalytic activity">
    <reaction evidence="1 6">
        <text>1-(4-methoxyphenyl)-N-methyl-N-[(3-methyloxetan-3-yl)methyl]methanamine + H2O = 2-{[(4-methoxybenzyl)(methyl)amino]methyl}-2-methylpropane-1,3-diol</text>
        <dbReference type="Rhea" id="RHEA:55764"/>
        <dbReference type="ChEBI" id="CHEBI:15377"/>
        <dbReference type="ChEBI" id="CHEBI:139161"/>
        <dbReference type="ChEBI" id="CHEBI:139164"/>
        <dbReference type="EC" id="3.3.2.9"/>
    </reaction>
</comment>
<evidence type="ECO:0000256" key="6">
    <source>
        <dbReference type="PIRNR" id="PIRNR001112"/>
    </source>
</evidence>
<comment type="similarity">
    <text evidence="3 6">Belongs to the peptidase S33 family.</text>
</comment>
<dbReference type="Pfam" id="PF06441">
    <property type="entry name" value="EHN"/>
    <property type="match status" value="1"/>
</dbReference>
<feature type="chain" id="PRO_5041269179" description="Epoxide hydrolase" evidence="8">
    <location>
        <begin position="26"/>
        <end position="458"/>
    </location>
</feature>
<dbReference type="PANTHER" id="PTHR21661:SF35">
    <property type="entry name" value="EPOXIDE HYDROLASE"/>
    <property type="match status" value="1"/>
</dbReference>
<keyword evidence="6" id="KW-0472">Membrane</keyword>
<dbReference type="EC" id="3.3.2.9" evidence="6"/>
<evidence type="ECO:0000256" key="4">
    <source>
        <dbReference type="ARBA" id="ARBA00022797"/>
    </source>
</evidence>
<feature type="active site" description="Nucleophile" evidence="7">
    <location>
        <position position="225"/>
    </location>
</feature>
<comment type="catalytic activity">
    <reaction evidence="6">
        <text>cis-stilbene oxide + H2O = (1R,2R)-hydrobenzoin</text>
        <dbReference type="Rhea" id="RHEA:23900"/>
        <dbReference type="ChEBI" id="CHEBI:15377"/>
        <dbReference type="ChEBI" id="CHEBI:50004"/>
        <dbReference type="ChEBI" id="CHEBI:50014"/>
        <dbReference type="EC" id="3.3.2.9"/>
    </reaction>
</comment>
<gene>
    <name evidence="10" type="ORF">K0M31_015341</name>
</gene>
<dbReference type="Proteomes" id="UP001177670">
    <property type="component" value="Unassembled WGS sequence"/>
</dbReference>
<feature type="active site" description="Proton donor" evidence="7">
    <location>
        <position position="371"/>
    </location>
</feature>
<evidence type="ECO:0000256" key="7">
    <source>
        <dbReference type="PIRSR" id="PIRSR001112-1"/>
    </source>
</evidence>
<dbReference type="AlphaFoldDB" id="A0AA40FFK9"/>
<evidence type="ECO:0000259" key="9">
    <source>
        <dbReference type="Pfam" id="PF06441"/>
    </source>
</evidence>
<dbReference type="InterPro" id="IPR016292">
    <property type="entry name" value="Epoxide_hydrolase"/>
</dbReference>
<protein>
    <recommendedName>
        <fullName evidence="6">Epoxide hydrolase</fullName>
        <ecNumber evidence="6">3.3.2.9</ecNumber>
    </recommendedName>
</protein>
<feature type="domain" description="Epoxide hydrolase N-terminal" evidence="9">
    <location>
        <begin position="47"/>
        <end position="159"/>
    </location>
</feature>
<dbReference type="InterPro" id="IPR000639">
    <property type="entry name" value="Epox_hydrolase-like"/>
</dbReference>
<name>A0AA40FFK9_9HYME</name>
<evidence type="ECO:0000313" key="11">
    <source>
        <dbReference type="Proteomes" id="UP001177670"/>
    </source>
</evidence>
<dbReference type="InterPro" id="IPR029058">
    <property type="entry name" value="AB_hydrolase_fold"/>
</dbReference>
<feature type="active site" description="Proton acceptor" evidence="7">
    <location>
        <position position="428"/>
    </location>
</feature>
<reference evidence="10" key="1">
    <citation type="submission" date="2021-10" db="EMBL/GenBank/DDBJ databases">
        <title>Melipona bicolor Genome sequencing and assembly.</title>
        <authorList>
            <person name="Araujo N.S."/>
            <person name="Arias M.C."/>
        </authorList>
    </citation>
    <scope>NUCLEOTIDE SEQUENCE</scope>
    <source>
        <strain evidence="10">USP_2M_L1-L4_2017</strain>
        <tissue evidence="10">Whole body</tissue>
    </source>
</reference>
<accession>A0AA40FFK9</accession>
<keyword evidence="4 6" id="KW-0058">Aromatic hydrocarbons catabolism</keyword>
<dbReference type="EMBL" id="JAHYIQ010000045">
    <property type="protein sequence ID" value="KAK1118062.1"/>
    <property type="molecule type" value="Genomic_DNA"/>
</dbReference>
<keyword evidence="6" id="KW-0256">Endoplasmic reticulum</keyword>
<comment type="subcellular location">
    <subcellularLocation>
        <location evidence="6">Endoplasmic reticulum membrane</location>
    </subcellularLocation>
    <subcellularLocation>
        <location evidence="2">Microsome membrane</location>
        <topology evidence="2">Single-pass membrane protein</topology>
    </subcellularLocation>
</comment>
<dbReference type="GO" id="GO:0097176">
    <property type="term" value="P:epoxide metabolic process"/>
    <property type="evidence" value="ECO:0007669"/>
    <property type="project" value="TreeGrafter"/>
</dbReference>
<dbReference type="PIRSF" id="PIRSF001112">
    <property type="entry name" value="Epoxide_hydrolase"/>
    <property type="match status" value="1"/>
</dbReference>
<organism evidence="10 11">
    <name type="scientific">Melipona bicolor</name>
    <dbReference type="NCBI Taxonomy" id="60889"/>
    <lineage>
        <taxon>Eukaryota</taxon>
        <taxon>Metazoa</taxon>
        <taxon>Ecdysozoa</taxon>
        <taxon>Arthropoda</taxon>
        <taxon>Hexapoda</taxon>
        <taxon>Insecta</taxon>
        <taxon>Pterygota</taxon>
        <taxon>Neoptera</taxon>
        <taxon>Endopterygota</taxon>
        <taxon>Hymenoptera</taxon>
        <taxon>Apocrita</taxon>
        <taxon>Aculeata</taxon>
        <taxon>Apoidea</taxon>
        <taxon>Anthophila</taxon>
        <taxon>Apidae</taxon>
        <taxon>Melipona</taxon>
    </lineage>
</organism>
<keyword evidence="5 6" id="KW-0378">Hydrolase</keyword>
<dbReference type="GO" id="GO:0033961">
    <property type="term" value="F:cis-stilbene-oxide hydrolase activity"/>
    <property type="evidence" value="ECO:0007669"/>
    <property type="project" value="UniProtKB-UniRule"/>
</dbReference>
<evidence type="ECO:0000256" key="3">
    <source>
        <dbReference type="ARBA" id="ARBA00010088"/>
    </source>
</evidence>
<dbReference type="SUPFAM" id="SSF53474">
    <property type="entry name" value="alpha/beta-Hydrolases"/>
    <property type="match status" value="1"/>
</dbReference>
<dbReference type="InterPro" id="IPR010497">
    <property type="entry name" value="Epoxide_hydro_N"/>
</dbReference>
<comment type="function">
    <text evidence="6">Catalyzes juvenile hormone hydrolysis.</text>
</comment>
<dbReference type="GO" id="GO:0005789">
    <property type="term" value="C:endoplasmic reticulum membrane"/>
    <property type="evidence" value="ECO:0007669"/>
    <property type="project" value="UniProtKB-SubCell"/>
</dbReference>
<evidence type="ECO:0000313" key="10">
    <source>
        <dbReference type="EMBL" id="KAK1118062.1"/>
    </source>
</evidence>
<evidence type="ECO:0000256" key="2">
    <source>
        <dbReference type="ARBA" id="ARBA00004111"/>
    </source>
</evidence>
<keyword evidence="11" id="KW-1185">Reference proteome</keyword>
<sequence length="458" mass="51714">MLKTTAMIALLSSGLIILFFPSKELKVPTLPETNWGSKKSGKESTEIRPFKIDVPTKVLDDLKYRLAHRRTYAAPLEGVAWTYGISTKYLNTVLDYWRDNYNWSERQALLNKYPQFITNIQGLDIHFYHIKPTNLPKDKNLKVLPLLLLHGWPGSVVEFQKIIPMLTKPWPNQNFVFEIIAPSLPGYGFSKGAVRPGMATAQMAVIFKNLMHRLGFEKFYIQGGDWGALITANMAALFPEKVIGLHSNMCSTLTGSTFLWSFIGTYFPSLVGVNEHYSRYFPLSRVFFNLIEESGYFHIQATKPDTIGTAVSASPDALAAYILEKFSTWTSTANKERDDGGLTEKFTLDELLDNVMIYWVSNSITTSVRLYAENFNSAYRALKIEELPINVPTGCAVFPNELLSQPESLLKSRYTKIIQYSLMSRGGHFAAFEEPKLLADDIFNFVKKTEELSAAKAA</sequence>
<feature type="signal peptide" evidence="8">
    <location>
        <begin position="1"/>
        <end position="25"/>
    </location>
</feature>
<evidence type="ECO:0000256" key="5">
    <source>
        <dbReference type="ARBA" id="ARBA00022801"/>
    </source>
</evidence>
<evidence type="ECO:0000256" key="8">
    <source>
        <dbReference type="SAM" id="SignalP"/>
    </source>
</evidence>
<evidence type="ECO:0000256" key="1">
    <source>
        <dbReference type="ARBA" id="ARBA00000221"/>
    </source>
</evidence>
<keyword evidence="8" id="KW-0732">Signal</keyword>
<dbReference type="PRINTS" id="PR00412">
    <property type="entry name" value="EPOXHYDRLASE"/>
</dbReference>
<dbReference type="Gene3D" id="3.40.50.1820">
    <property type="entry name" value="alpha/beta hydrolase"/>
    <property type="match status" value="1"/>
</dbReference>
<proteinExistence type="inferred from homology"/>